<feature type="compositionally biased region" description="Pro residues" evidence="1">
    <location>
        <begin position="962"/>
        <end position="976"/>
    </location>
</feature>
<feature type="region of interest" description="Disordered" evidence="1">
    <location>
        <begin position="946"/>
        <end position="1021"/>
    </location>
</feature>
<feature type="domain" description="Schizont-infected cell agglutination extracellular beta" evidence="2">
    <location>
        <begin position="516"/>
        <end position="687"/>
    </location>
</feature>
<dbReference type="RefSeq" id="XP_019912599.1">
    <property type="nucleotide sequence ID" value="XM_020056920.1"/>
</dbReference>
<proteinExistence type="predicted"/>
<evidence type="ECO:0000313" key="4">
    <source>
        <dbReference type="EMBL" id="ANQ05904.1"/>
    </source>
</evidence>
<dbReference type="InterPro" id="IPR024290">
    <property type="entry name" value="SICA_extracell_a"/>
</dbReference>
<dbReference type="KEGG" id="pcot:PCOAH_00001030"/>
<gene>
    <name evidence="4" type="ORF">PCOAH_00001030</name>
</gene>
<dbReference type="Proteomes" id="UP000092716">
    <property type="component" value="Chromosome 1"/>
</dbReference>
<evidence type="ECO:0000313" key="5">
    <source>
        <dbReference type="Proteomes" id="UP000092716"/>
    </source>
</evidence>
<feature type="region of interest" description="Disordered" evidence="1">
    <location>
        <begin position="1072"/>
        <end position="1274"/>
    </location>
</feature>
<feature type="domain" description="Schizont-infected cell agglutination extracellular alpha" evidence="3">
    <location>
        <begin position="8"/>
        <end position="146"/>
    </location>
</feature>
<feature type="domain" description="Schizont-infected cell agglutination extracellular beta" evidence="2">
    <location>
        <begin position="297"/>
        <end position="463"/>
    </location>
</feature>
<dbReference type="VEuPathDB" id="PlasmoDB:PCOAH_00001030"/>
<organism evidence="4 5">
    <name type="scientific">Plasmodium coatneyi</name>
    <dbReference type="NCBI Taxonomy" id="208452"/>
    <lineage>
        <taxon>Eukaryota</taxon>
        <taxon>Sar</taxon>
        <taxon>Alveolata</taxon>
        <taxon>Apicomplexa</taxon>
        <taxon>Aconoidasida</taxon>
        <taxon>Haemosporida</taxon>
        <taxon>Plasmodiidae</taxon>
        <taxon>Plasmodium</taxon>
    </lineage>
</organism>
<feature type="compositionally biased region" description="Low complexity" evidence="1">
    <location>
        <begin position="1212"/>
        <end position="1230"/>
    </location>
</feature>
<evidence type="ECO:0000259" key="2">
    <source>
        <dbReference type="Pfam" id="PF12878"/>
    </source>
</evidence>
<reference evidence="5" key="1">
    <citation type="submission" date="2016-06" db="EMBL/GenBank/DDBJ databases">
        <title>First high quality genome sequence of Plasmodium coatneyi using continuous long reads from single molecule, real-time sequencing.</title>
        <authorList>
            <person name="Chien J.-T."/>
            <person name="Pakala S.B."/>
            <person name="Geraldo J.A."/>
            <person name="Lapp S.A."/>
            <person name="Barnwell J.W."/>
            <person name="Kissinger J.C."/>
            <person name="Galinski M.R."/>
            <person name="Humphrey J.C."/>
        </authorList>
    </citation>
    <scope>NUCLEOTIDE SEQUENCE [LARGE SCALE GENOMIC DNA]</scope>
    <source>
        <strain evidence="5">Hackeri</strain>
    </source>
</reference>
<dbReference type="EMBL" id="CP016239">
    <property type="protein sequence ID" value="ANQ05904.1"/>
    <property type="molecule type" value="Genomic_DNA"/>
</dbReference>
<feature type="compositionally biased region" description="Polar residues" evidence="1">
    <location>
        <begin position="1250"/>
        <end position="1264"/>
    </location>
</feature>
<keyword evidence="5" id="KW-1185">Reference proteome</keyword>
<feature type="compositionally biased region" description="Pro residues" evidence="1">
    <location>
        <begin position="985"/>
        <end position="994"/>
    </location>
</feature>
<dbReference type="GeneID" id="30906822"/>
<feature type="compositionally biased region" description="Polar residues" evidence="1">
    <location>
        <begin position="999"/>
        <end position="1013"/>
    </location>
</feature>
<evidence type="ECO:0000259" key="3">
    <source>
        <dbReference type="Pfam" id="PF12887"/>
    </source>
</evidence>
<dbReference type="Pfam" id="PF12887">
    <property type="entry name" value="SICA_alpha"/>
    <property type="match status" value="1"/>
</dbReference>
<protein>
    <submittedName>
        <fullName evidence="4">SICA antigen</fullName>
    </submittedName>
</protein>
<name>A0A1B1DT36_9APIC</name>
<dbReference type="Pfam" id="PF12878">
    <property type="entry name" value="SICA_beta"/>
    <property type="match status" value="3"/>
</dbReference>
<feature type="region of interest" description="Disordered" evidence="1">
    <location>
        <begin position="1308"/>
        <end position="1328"/>
    </location>
</feature>
<sequence length="1516" mass="167587">MYNIDQDGQEDNEMCSTLDKDKEKEEKELCKILLRIFFWMDGLRQQVPEGKVGSTRYMNWVQRVKETEVKKEEEDLEHYYRCLIGKVTLVKMLGKHCKLKEVADVVMRDVRTMRESKGLHGGNQLCRKVDFGSLKLGNRYMWDQIEKGIDAFKRTDNYGVFGLSEVEQGKSKLHTIRDQVKETSICPNGEDNLDKDTLEKLEITLYNDEDLSLDDDIDTDKDTKNSGKELEDLLTKAKQAKETGRDGSTDEGFQKMMESIDDELGKRLTASQARAQATQAQPVGQQVDEDCSKYKDNLCERAKCVTGKWFKNRISGGSKQTWCTFWNTDVKGKLNKLSEAMTDRATGDGGICQNIAQRKGDGTQHPEANRKACEYIVKGLKHIYNSKETGTQAQKKNNQQFDQVIGCIFLNAYADKLEKQEKCKPETGIDHALSKNEEIKKGTQCEKDSNCIVCTRQKNFDCKLDVEAGLWDENGSKGCMEHNNNIEKKVEELLEKNTKVQRTLKSICRDCSSKNKLCERLECIAHNWFEDRIGPTEGKRDWCLFWDPDAINRLKELSGGMTKKDAIIDSLCNSANGKNTTWGDTEKEACKLITGGLKYIYELEESTKLVNKKEARNNRLTEQTMGCLFLNAFANKLIQEVKRPCNITEKEIQKMFEEGNKNIKTWCKEGENNCVTCTRDKDYANCTLSVEEDLRDKGASGNCDIGKESNGAQIGDKVEKVFEKGKAGIQKPQIEKALTAINTINKINDTLCGRVKCVTKKWFPSRKRSESTPSDWDGKKGGYWGDFENRLKELSEAMTKNGASDDNLCNSMDGANKQACNLIVRGLKRIYEIPQGSPSPPQNAVDNQIFERTMSCVLLNAYAKKLENLAEEKSCSVKEGINLAFNKSNDIKAIVSTCTDNTCDLCQEEDFKNCTIGNNENLWNKVNGMLDKKKAEIEQTLNKICPSTADLGRSDRVDQVPGPLPPSPIPAPPGVPPTAGVQPQPGAPAGPKGPQPAGTNTGKNTASSKNTPKNIDCNRQELDGDENFDLWWNTCNKKDQKNGDREHDDDKKYSIGKWSITDKGATTTVIDATPTNIAGPDVTAPKGQDGSSGPDSSGPGSTGHQSPGSSGPGSTGTWKPGSSGPGSTGTWNPGSSGSGSTGTWKPGSSGPGSTGTWNPGSSGTGSTGTWNPGSSGTGSTGTWNPGSSGTGSTGNQNTGSPRPGSTRNQDTGSLPLGKPQGPPQQGGNKPQGPPPPGKPQEPLSPARATEATSPSSAGSITTKGGHSAGGTGDPSEFTPYLPTIPVFIGISAMSYLLWKYFALPGKRRRSRRAHQVRGPPTLDEQLPDHVDDQADGPHEYTLTNVKRGTCIRRKKTFLKFWFKNLWVPGLGKEDFVPMEDIPKEVIRKEDVPTSNSWFREEDFVPKKEVPMVNVPKEQISISDSGFREEGFVPREQVLSSDCGFREEGFLPKEDIPKEQICRVDVPGLWKKTLFVWKIFPRNRLEVQIPGLGLMFLRNRFQVQISGSGKEDFVPKE</sequence>
<feature type="domain" description="Schizont-infected cell agglutination extracellular beta" evidence="2">
    <location>
        <begin position="750"/>
        <end position="916"/>
    </location>
</feature>
<feature type="compositionally biased region" description="Low complexity" evidence="1">
    <location>
        <begin position="1087"/>
        <end position="1109"/>
    </location>
</feature>
<evidence type="ECO:0000256" key="1">
    <source>
        <dbReference type="SAM" id="MobiDB-lite"/>
    </source>
</evidence>
<dbReference type="InterPro" id="IPR024285">
    <property type="entry name" value="SICA_extracell_b"/>
</dbReference>
<accession>A0A1B1DT36</accession>